<evidence type="ECO:0000259" key="1">
    <source>
        <dbReference type="PROSITE" id="PS50801"/>
    </source>
</evidence>
<dbReference type="Pfam" id="PF13466">
    <property type="entry name" value="STAS_2"/>
    <property type="match status" value="1"/>
</dbReference>
<dbReference type="Proteomes" id="UP000587070">
    <property type="component" value="Unassembled WGS sequence"/>
</dbReference>
<dbReference type="AlphaFoldDB" id="A0A840FYH5"/>
<evidence type="ECO:0000313" key="3">
    <source>
        <dbReference type="Proteomes" id="UP000587070"/>
    </source>
</evidence>
<comment type="caution">
    <text evidence="2">The sequence shown here is derived from an EMBL/GenBank/DDBJ whole genome shotgun (WGS) entry which is preliminary data.</text>
</comment>
<name>A0A840FYH5_RHOTE</name>
<gene>
    <name evidence="2" type="ORF">GGD90_001267</name>
</gene>
<sequence length="93" mass="9705">MIEQAGDRLRVTVPMVIGNARALLEAGRARLGAGENVVDLAAVDESDSSALTVIFAWARSVQAPGSSLRIVNPPASMLSLAELYGVAEFLPLA</sequence>
<accession>A0A840FYH5</accession>
<dbReference type="PROSITE" id="PS50801">
    <property type="entry name" value="STAS"/>
    <property type="match status" value="1"/>
</dbReference>
<organism evidence="2 3">
    <name type="scientific">Rhodocyclus tenuis</name>
    <name type="common">Rhodospirillum tenue</name>
    <dbReference type="NCBI Taxonomy" id="1066"/>
    <lineage>
        <taxon>Bacteria</taxon>
        <taxon>Pseudomonadati</taxon>
        <taxon>Pseudomonadota</taxon>
        <taxon>Betaproteobacteria</taxon>
        <taxon>Rhodocyclales</taxon>
        <taxon>Rhodocyclaceae</taxon>
        <taxon>Rhodocyclus</taxon>
    </lineage>
</organism>
<dbReference type="CDD" id="cd07043">
    <property type="entry name" value="STAS_anti-anti-sigma_factors"/>
    <property type="match status" value="1"/>
</dbReference>
<dbReference type="InterPro" id="IPR002645">
    <property type="entry name" value="STAS_dom"/>
</dbReference>
<evidence type="ECO:0000313" key="2">
    <source>
        <dbReference type="EMBL" id="MBB4246904.1"/>
    </source>
</evidence>
<feature type="domain" description="STAS" evidence="1">
    <location>
        <begin position="9"/>
        <end position="93"/>
    </location>
</feature>
<keyword evidence="3" id="KW-1185">Reference proteome</keyword>
<dbReference type="SUPFAM" id="SSF52091">
    <property type="entry name" value="SpoIIaa-like"/>
    <property type="match status" value="1"/>
</dbReference>
<dbReference type="InterPro" id="IPR058548">
    <property type="entry name" value="MlaB-like_STAS"/>
</dbReference>
<dbReference type="RefSeq" id="WP_228273641.1">
    <property type="nucleotide sequence ID" value="NZ_JACIGE010000003.1"/>
</dbReference>
<dbReference type="InterPro" id="IPR036513">
    <property type="entry name" value="STAS_dom_sf"/>
</dbReference>
<proteinExistence type="predicted"/>
<dbReference type="Gene3D" id="3.30.750.24">
    <property type="entry name" value="STAS domain"/>
    <property type="match status" value="1"/>
</dbReference>
<dbReference type="EMBL" id="JACIGE010000003">
    <property type="protein sequence ID" value="MBB4246904.1"/>
    <property type="molecule type" value="Genomic_DNA"/>
</dbReference>
<protein>
    <submittedName>
        <fullName evidence="2">Phospholipid transport system transporter-binding protein</fullName>
    </submittedName>
</protein>
<reference evidence="2 3" key="1">
    <citation type="submission" date="2020-08" db="EMBL/GenBank/DDBJ databases">
        <title>Genome sequencing of Purple Non-Sulfur Bacteria from various extreme environments.</title>
        <authorList>
            <person name="Mayer M."/>
        </authorList>
    </citation>
    <scope>NUCLEOTIDE SEQUENCE [LARGE SCALE GENOMIC DNA]</scope>
    <source>
        <strain evidence="2 3">2761</strain>
    </source>
</reference>